<gene>
    <name evidence="2" type="ORF">DNG_06020</name>
</gene>
<organism evidence="2 3">
    <name type="scientific">Cephalotrichum gorgonifer</name>
    <dbReference type="NCBI Taxonomy" id="2041049"/>
    <lineage>
        <taxon>Eukaryota</taxon>
        <taxon>Fungi</taxon>
        <taxon>Dikarya</taxon>
        <taxon>Ascomycota</taxon>
        <taxon>Pezizomycotina</taxon>
        <taxon>Sordariomycetes</taxon>
        <taxon>Hypocreomycetidae</taxon>
        <taxon>Microascales</taxon>
        <taxon>Microascaceae</taxon>
        <taxon>Cephalotrichum</taxon>
    </lineage>
</organism>
<accession>A0AAE8N1G6</accession>
<evidence type="ECO:0000256" key="1">
    <source>
        <dbReference type="SAM" id="MobiDB-lite"/>
    </source>
</evidence>
<reference evidence="2" key="1">
    <citation type="submission" date="2018-03" db="EMBL/GenBank/DDBJ databases">
        <authorList>
            <person name="Guldener U."/>
        </authorList>
    </citation>
    <scope>NUCLEOTIDE SEQUENCE</scope>
</reference>
<dbReference type="EMBL" id="ONZQ02000008">
    <property type="protein sequence ID" value="SPO03338.1"/>
    <property type="molecule type" value="Genomic_DNA"/>
</dbReference>
<evidence type="ECO:0000313" key="2">
    <source>
        <dbReference type="EMBL" id="SPO03338.1"/>
    </source>
</evidence>
<feature type="region of interest" description="Disordered" evidence="1">
    <location>
        <begin position="123"/>
        <end position="142"/>
    </location>
</feature>
<proteinExistence type="predicted"/>
<dbReference type="AlphaFoldDB" id="A0AAE8N1G6"/>
<name>A0AAE8N1G6_9PEZI</name>
<protein>
    <submittedName>
        <fullName evidence="2">Uncharacterized protein</fullName>
    </submittedName>
</protein>
<comment type="caution">
    <text evidence="2">The sequence shown here is derived from an EMBL/GenBank/DDBJ whole genome shotgun (WGS) entry which is preliminary data.</text>
</comment>
<evidence type="ECO:0000313" key="3">
    <source>
        <dbReference type="Proteomes" id="UP001187682"/>
    </source>
</evidence>
<dbReference type="Proteomes" id="UP001187682">
    <property type="component" value="Unassembled WGS sequence"/>
</dbReference>
<keyword evidence="3" id="KW-1185">Reference proteome</keyword>
<sequence length="142" mass="16287">MLSTLARRTAFTAAAAPKRPPLTVFTNPYQPKKVWPPDYAQLSFQEQLRFEKKYKRRVMLACARPRWDKGVKLAQLVTVVGVVGWLVFFSELEFYGKSYKPSEEIGKSVGTIFGIFSEENRYDRNPDGLNTNTEPRKPNPRG</sequence>